<dbReference type="AlphaFoldDB" id="A0A1G6BQV1"/>
<dbReference type="Gene3D" id="3.30.9.10">
    <property type="entry name" value="D-Amino Acid Oxidase, subunit A, domain 2"/>
    <property type="match status" value="1"/>
</dbReference>
<dbReference type="Pfam" id="PF01266">
    <property type="entry name" value="DAO"/>
    <property type="match status" value="1"/>
</dbReference>
<keyword evidence="5" id="KW-1185">Reference proteome</keyword>
<dbReference type="GO" id="GO:0005737">
    <property type="term" value="C:cytoplasm"/>
    <property type="evidence" value="ECO:0007669"/>
    <property type="project" value="TreeGrafter"/>
</dbReference>
<keyword evidence="1" id="KW-0560">Oxidoreductase</keyword>
<dbReference type="EMBL" id="FMXQ01000003">
    <property type="protein sequence ID" value="SDB22979.1"/>
    <property type="molecule type" value="Genomic_DNA"/>
</dbReference>
<evidence type="ECO:0000256" key="2">
    <source>
        <dbReference type="SAM" id="MobiDB-lite"/>
    </source>
</evidence>
<dbReference type="OrthoDB" id="9815989at2"/>
<proteinExistence type="predicted"/>
<dbReference type="Proteomes" id="UP000199071">
    <property type="component" value="Unassembled WGS sequence"/>
</dbReference>
<evidence type="ECO:0000313" key="5">
    <source>
        <dbReference type="Proteomes" id="UP000199071"/>
    </source>
</evidence>
<dbReference type="InterPro" id="IPR036188">
    <property type="entry name" value="FAD/NAD-bd_sf"/>
</dbReference>
<reference evidence="4 5" key="1">
    <citation type="submission" date="2016-10" db="EMBL/GenBank/DDBJ databases">
        <authorList>
            <person name="de Groot N.N."/>
        </authorList>
    </citation>
    <scope>NUCLEOTIDE SEQUENCE [LARGE SCALE GENOMIC DNA]</scope>
    <source>
        <strain evidence="4 5">ATCC 35022</strain>
    </source>
</reference>
<sequence length="371" mass="38321">MRVLICGGGVIGAATAYYLSRRNIAVTLVERTGIACAASGKSGGFLALDWCDGGTLQDLARRSFALHAELAKEIDVDYGYRRMTTYSAAAAEGERRKQSNDFGVDWVADTVALGPRLGSTESTAQVNPEAFTKALVQAAEGHGTVVQRGTVTGLTRSDDGRAVTGATVSGKTLEADVVVLAMGPWSILACAWVPLPAVYGLKGHSLVFDTPAALPPDALFVEYREATGAMASPEIFPRTDGTTYVCGVSAHDSPLPVDPADVTPDPGAIERLEAMCAAMAPALAPSTIVARQSCFRPVTQDGLPLIGAVPGIDGAYVATGHSVWGILNAPATGEAMAELIVDGGATTVDLSPFDPGRSPPFDAAGLQTGML</sequence>
<gene>
    <name evidence="4" type="ORF">SAMN02982931_01738</name>
</gene>
<dbReference type="SUPFAM" id="SSF54373">
    <property type="entry name" value="FAD-linked reductases, C-terminal domain"/>
    <property type="match status" value="1"/>
</dbReference>
<dbReference type="Gene3D" id="3.50.50.60">
    <property type="entry name" value="FAD/NAD(P)-binding domain"/>
    <property type="match status" value="1"/>
</dbReference>
<evidence type="ECO:0000313" key="4">
    <source>
        <dbReference type="EMBL" id="SDB22979.1"/>
    </source>
</evidence>
<dbReference type="PANTHER" id="PTHR13847:SF150">
    <property type="entry name" value="OXIDOREDUCTASE TDA3-RELATED"/>
    <property type="match status" value="1"/>
</dbReference>
<dbReference type="STRING" id="665467.SAMN02982931_01738"/>
<protein>
    <submittedName>
        <fullName evidence="4">Glycine/D-amino acid oxidase</fullName>
    </submittedName>
</protein>
<evidence type="ECO:0000256" key="1">
    <source>
        <dbReference type="ARBA" id="ARBA00023002"/>
    </source>
</evidence>
<feature type="domain" description="FAD dependent oxidoreductase" evidence="3">
    <location>
        <begin position="2"/>
        <end position="339"/>
    </location>
</feature>
<dbReference type="GO" id="GO:0016491">
    <property type="term" value="F:oxidoreductase activity"/>
    <property type="evidence" value="ECO:0007669"/>
    <property type="project" value="UniProtKB-KW"/>
</dbReference>
<organism evidence="4 5">
    <name type="scientific">Bauldia litoralis</name>
    <dbReference type="NCBI Taxonomy" id="665467"/>
    <lineage>
        <taxon>Bacteria</taxon>
        <taxon>Pseudomonadati</taxon>
        <taxon>Pseudomonadota</taxon>
        <taxon>Alphaproteobacteria</taxon>
        <taxon>Hyphomicrobiales</taxon>
        <taxon>Kaistiaceae</taxon>
        <taxon>Bauldia</taxon>
    </lineage>
</organism>
<feature type="region of interest" description="Disordered" evidence="2">
    <location>
        <begin position="352"/>
        <end position="371"/>
    </location>
</feature>
<name>A0A1G6BQV1_9HYPH</name>
<accession>A0A1G6BQV1</accession>
<dbReference type="SUPFAM" id="SSF51905">
    <property type="entry name" value="FAD/NAD(P)-binding domain"/>
    <property type="match status" value="1"/>
</dbReference>
<dbReference type="InterPro" id="IPR006076">
    <property type="entry name" value="FAD-dep_OxRdtase"/>
</dbReference>
<evidence type="ECO:0000259" key="3">
    <source>
        <dbReference type="Pfam" id="PF01266"/>
    </source>
</evidence>
<dbReference type="PANTHER" id="PTHR13847">
    <property type="entry name" value="SARCOSINE DEHYDROGENASE-RELATED"/>
    <property type="match status" value="1"/>
</dbReference>
<dbReference type="RefSeq" id="WP_090876014.1">
    <property type="nucleotide sequence ID" value="NZ_FMXQ01000003.1"/>
</dbReference>